<reference evidence="2 3" key="1">
    <citation type="submission" date="2014-06" db="EMBL/GenBank/DDBJ databases">
        <title>Evolutionary Origins and Diversification of the Mycorrhizal Mutualists.</title>
        <authorList>
            <consortium name="DOE Joint Genome Institute"/>
            <consortium name="Mycorrhizal Genomics Consortium"/>
            <person name="Kohler A."/>
            <person name="Kuo A."/>
            <person name="Nagy L.G."/>
            <person name="Floudas D."/>
            <person name="Copeland A."/>
            <person name="Barry K.W."/>
            <person name="Cichocki N."/>
            <person name="Veneault-Fourrey C."/>
            <person name="LaButti K."/>
            <person name="Lindquist E.A."/>
            <person name="Lipzen A."/>
            <person name="Lundell T."/>
            <person name="Morin E."/>
            <person name="Murat C."/>
            <person name="Riley R."/>
            <person name="Ohm R."/>
            <person name="Sun H."/>
            <person name="Tunlid A."/>
            <person name="Henrissat B."/>
            <person name="Grigoriev I.V."/>
            <person name="Hibbett D.S."/>
            <person name="Martin F."/>
        </authorList>
    </citation>
    <scope>NUCLEOTIDE SEQUENCE [LARGE SCALE GENOMIC DNA]</scope>
    <source>
        <strain evidence="2 3">SS14</strain>
    </source>
</reference>
<dbReference type="Proteomes" id="UP000054279">
    <property type="component" value="Unassembled WGS sequence"/>
</dbReference>
<evidence type="ECO:0000256" key="1">
    <source>
        <dbReference type="SAM" id="Phobius"/>
    </source>
</evidence>
<keyword evidence="1" id="KW-0472">Membrane</keyword>
<dbReference type="AlphaFoldDB" id="A0A0C9U7A0"/>
<feature type="transmembrane region" description="Helical" evidence="1">
    <location>
        <begin position="131"/>
        <end position="153"/>
    </location>
</feature>
<proteinExistence type="predicted"/>
<evidence type="ECO:0000313" key="2">
    <source>
        <dbReference type="EMBL" id="KIJ30234.1"/>
    </source>
</evidence>
<dbReference type="EMBL" id="KN837266">
    <property type="protein sequence ID" value="KIJ30234.1"/>
    <property type="molecule type" value="Genomic_DNA"/>
</dbReference>
<keyword evidence="1" id="KW-0812">Transmembrane</keyword>
<protein>
    <submittedName>
        <fullName evidence="2">Uncharacterized protein</fullName>
    </submittedName>
</protein>
<name>A0A0C9U7A0_SPHS4</name>
<gene>
    <name evidence="2" type="ORF">M422DRAFT_53847</name>
</gene>
<evidence type="ECO:0000313" key="3">
    <source>
        <dbReference type="Proteomes" id="UP000054279"/>
    </source>
</evidence>
<accession>A0A0C9U7A0</accession>
<sequence length="247" mass="28164">MMVSDNASSTSTTNTPTLIPTLIPISARNLIEEWHESIAAHKQKQTLEKDVNDLKDNREGNITELQCEMDIQMSEKVQVGTGNAARIGDVLAASRNSFEEPHEGYSSKSMPKLNERSCLQSTRATVYDIKAWYMLSFLLLCIFISVMTLMILVSCRTTGHDYMIPWRNTKEPAEDINDMHYYTVNLRAQITRMSVMHLLGKKKCELKASYCVRHSGATWAVYFCRSLAARKQMVTKRLNIQRSFNPD</sequence>
<organism evidence="2 3">
    <name type="scientific">Sphaerobolus stellatus (strain SS14)</name>
    <dbReference type="NCBI Taxonomy" id="990650"/>
    <lineage>
        <taxon>Eukaryota</taxon>
        <taxon>Fungi</taxon>
        <taxon>Dikarya</taxon>
        <taxon>Basidiomycota</taxon>
        <taxon>Agaricomycotina</taxon>
        <taxon>Agaricomycetes</taxon>
        <taxon>Phallomycetidae</taxon>
        <taxon>Geastrales</taxon>
        <taxon>Sphaerobolaceae</taxon>
        <taxon>Sphaerobolus</taxon>
    </lineage>
</organism>
<dbReference type="HOGENOM" id="CLU_1125135_0_0_1"/>
<keyword evidence="1" id="KW-1133">Transmembrane helix</keyword>
<keyword evidence="3" id="KW-1185">Reference proteome</keyword>